<evidence type="ECO:0000256" key="1">
    <source>
        <dbReference type="ARBA" id="ARBA00023118"/>
    </source>
</evidence>
<dbReference type="InterPro" id="IPR013422">
    <property type="entry name" value="CRISPR-assoc_prot_Cas5_N"/>
</dbReference>
<dbReference type="OrthoDB" id="58845at2"/>
<dbReference type="eggNOG" id="COG1688">
    <property type="taxonomic scope" value="Bacteria"/>
</dbReference>
<keyword evidence="3" id="KW-1185">Reference proteome</keyword>
<gene>
    <name evidence="2" type="ORF">SAMN05444380_11585</name>
</gene>
<dbReference type="InterPro" id="IPR013337">
    <property type="entry name" value="CRISPR-assoc_prot_Cas5_Tneap"/>
</dbReference>
<dbReference type="CDD" id="cd09693">
    <property type="entry name" value="Cas5_I"/>
    <property type="match status" value="1"/>
</dbReference>
<evidence type="ECO:0000313" key="2">
    <source>
        <dbReference type="EMBL" id="SFE65483.1"/>
    </source>
</evidence>
<dbReference type="AlphaFoldDB" id="A0A1I2CCE3"/>
<dbReference type="InParanoid" id="A0A1I2CCE3"/>
<proteinExistence type="predicted"/>
<keyword evidence="1" id="KW-0051">Antiviral defense</keyword>
<reference evidence="2 3" key="1">
    <citation type="submission" date="2016-10" db="EMBL/GenBank/DDBJ databases">
        <authorList>
            <person name="de Groot N.N."/>
        </authorList>
    </citation>
    <scope>NUCLEOTIDE SEQUENCE [LARGE SCALE GENOMIC DNA]</scope>
    <source>
        <strain evidence="2 3">DSM 19012</strain>
    </source>
</reference>
<evidence type="ECO:0000313" key="3">
    <source>
        <dbReference type="Proteomes" id="UP000181976"/>
    </source>
</evidence>
<protein>
    <submittedName>
        <fullName evidence="2">CRISPR-associated protein, Cas5t family</fullName>
    </submittedName>
</protein>
<dbReference type="Gene3D" id="3.30.70.2660">
    <property type="match status" value="1"/>
</dbReference>
<name>A0A1I2CCE3_9BACT</name>
<dbReference type="Proteomes" id="UP000181976">
    <property type="component" value="Unassembled WGS sequence"/>
</dbReference>
<dbReference type="RefSeq" id="WP_010528949.1">
    <property type="nucleotide sequence ID" value="NZ_AFSL01000112.1"/>
</dbReference>
<dbReference type="EMBL" id="FONA01000015">
    <property type="protein sequence ID" value="SFE65483.1"/>
    <property type="molecule type" value="Genomic_DNA"/>
</dbReference>
<dbReference type="Pfam" id="PF09704">
    <property type="entry name" value="Cas_Cas5d"/>
    <property type="match status" value="1"/>
</dbReference>
<dbReference type="NCBIfam" id="TIGR02593">
    <property type="entry name" value="CRISPR_cas5"/>
    <property type="match status" value="1"/>
</dbReference>
<dbReference type="InterPro" id="IPR021124">
    <property type="entry name" value="CRISPR-assoc_prot_Cas5"/>
</dbReference>
<accession>A0A1I2CCE3</accession>
<organism evidence="2 3">
    <name type="scientific">Thermophagus xiamenensis</name>
    <dbReference type="NCBI Taxonomy" id="385682"/>
    <lineage>
        <taxon>Bacteria</taxon>
        <taxon>Pseudomonadati</taxon>
        <taxon>Bacteroidota</taxon>
        <taxon>Bacteroidia</taxon>
        <taxon>Marinilabiliales</taxon>
        <taxon>Marinilabiliaceae</taxon>
        <taxon>Thermophagus</taxon>
    </lineage>
</organism>
<dbReference type="STRING" id="385682.SAMN05444380_11585"/>
<dbReference type="GO" id="GO:0043571">
    <property type="term" value="P:maintenance of CRISPR repeat elements"/>
    <property type="evidence" value="ECO:0007669"/>
    <property type="project" value="InterPro"/>
</dbReference>
<dbReference type="GO" id="GO:0051607">
    <property type="term" value="P:defense response to virus"/>
    <property type="evidence" value="ECO:0007669"/>
    <property type="project" value="UniProtKB-KW"/>
</dbReference>
<sequence>MKAYRIKLSSWTASFRYPNLISGYQPTLDVPPVSTVLGLINAAAGQYLDYSGLSIGYYFEYGAKATDLETIYQIEVKTGNYGTYPSNLIKSNVINREFLFDCRLYIYVQDEQIKEYLKKPYFPLVLGRSGDLVTIEAINEVELTENNFPSNIKGQVIPFNDNYLPGEIQPLPKYFTNTIPRKNIGTEPYSVISHFANKIGSDRIKAYTDTIMNEKIDIYFHHLNFSD</sequence>
<dbReference type="NCBIfam" id="TIGR01895">
    <property type="entry name" value="cas_Cas5t"/>
    <property type="match status" value="1"/>
</dbReference>